<evidence type="ECO:0008006" key="3">
    <source>
        <dbReference type="Google" id="ProtNLM"/>
    </source>
</evidence>
<name>A0A674A4H6_SALTR</name>
<evidence type="ECO:0000313" key="2">
    <source>
        <dbReference type="Proteomes" id="UP000472277"/>
    </source>
</evidence>
<keyword evidence="2" id="KW-1185">Reference proteome</keyword>
<organism evidence="1 2">
    <name type="scientific">Salmo trutta</name>
    <name type="common">Brown trout</name>
    <dbReference type="NCBI Taxonomy" id="8032"/>
    <lineage>
        <taxon>Eukaryota</taxon>
        <taxon>Metazoa</taxon>
        <taxon>Chordata</taxon>
        <taxon>Craniata</taxon>
        <taxon>Vertebrata</taxon>
        <taxon>Euteleostomi</taxon>
        <taxon>Actinopterygii</taxon>
        <taxon>Neopterygii</taxon>
        <taxon>Teleostei</taxon>
        <taxon>Protacanthopterygii</taxon>
        <taxon>Salmoniformes</taxon>
        <taxon>Salmonidae</taxon>
        <taxon>Salmoninae</taxon>
        <taxon>Salmo</taxon>
    </lineage>
</organism>
<dbReference type="Gene3D" id="3.30.420.10">
    <property type="entry name" value="Ribonuclease H-like superfamily/Ribonuclease H"/>
    <property type="match status" value="1"/>
</dbReference>
<dbReference type="GeneTree" id="ENSGT01150000290455"/>
<dbReference type="GO" id="GO:0003676">
    <property type="term" value="F:nucleic acid binding"/>
    <property type="evidence" value="ECO:0007669"/>
    <property type="project" value="InterPro"/>
</dbReference>
<dbReference type="Proteomes" id="UP000472277">
    <property type="component" value="Chromosome 20"/>
</dbReference>
<reference evidence="1" key="2">
    <citation type="submission" date="2025-09" db="UniProtKB">
        <authorList>
            <consortium name="Ensembl"/>
        </authorList>
    </citation>
    <scope>IDENTIFICATION</scope>
</reference>
<reference evidence="1" key="1">
    <citation type="submission" date="2025-08" db="UniProtKB">
        <authorList>
            <consortium name="Ensembl"/>
        </authorList>
    </citation>
    <scope>IDENTIFICATION</scope>
</reference>
<dbReference type="AlphaFoldDB" id="A0A674A4H6"/>
<evidence type="ECO:0000313" key="1">
    <source>
        <dbReference type="Ensembl" id="ENSSTUP00000053965.1"/>
    </source>
</evidence>
<protein>
    <recommendedName>
        <fullName evidence="3">Tc1-like transposase DDE domain-containing protein</fullName>
    </recommendedName>
</protein>
<proteinExistence type="predicted"/>
<dbReference type="Ensembl" id="ENSSTUT00000056438.1">
    <property type="protein sequence ID" value="ENSSTUP00000053965.1"/>
    <property type="gene ID" value="ENSSTUG00000022873.1"/>
</dbReference>
<dbReference type="InParanoid" id="A0A674A4H6"/>
<dbReference type="InterPro" id="IPR036397">
    <property type="entry name" value="RNaseH_sf"/>
</dbReference>
<sequence>MAKYLSVFEWGMVVDARRTGLSVSRTATLLGFSRSTVSSVYQKWGRHKLCSATDQMTVQYNIGAQRPIKKCTSRRTLTRMGLLQWLAQSPNLNPIEHLWDEMERAIQSRDPLPANLTQLWEAFDAFDTF</sequence>
<accession>A0A674A4H6</accession>